<accession>A0A0A8YX60</accession>
<proteinExistence type="predicted"/>
<dbReference type="EMBL" id="GBRH01266754">
    <property type="protein sequence ID" value="JAD31141.1"/>
    <property type="molecule type" value="Transcribed_RNA"/>
</dbReference>
<dbReference type="AlphaFoldDB" id="A0A0A8YX60"/>
<protein>
    <submittedName>
        <fullName evidence="1">CRI4</fullName>
    </submittedName>
</protein>
<reference evidence="1" key="2">
    <citation type="journal article" date="2015" name="Data Brief">
        <title>Shoot transcriptome of the giant reed, Arundo donax.</title>
        <authorList>
            <person name="Barrero R.A."/>
            <person name="Guerrero F.D."/>
            <person name="Moolhuijzen P."/>
            <person name="Goolsby J.A."/>
            <person name="Tidwell J."/>
            <person name="Bellgard S.E."/>
            <person name="Bellgard M.I."/>
        </authorList>
    </citation>
    <scope>NUCLEOTIDE SEQUENCE</scope>
    <source>
        <tissue evidence="1">Shoot tissue taken approximately 20 cm above the soil surface</tissue>
    </source>
</reference>
<organism evidence="1">
    <name type="scientific">Arundo donax</name>
    <name type="common">Giant reed</name>
    <name type="synonym">Donax arundinaceus</name>
    <dbReference type="NCBI Taxonomy" id="35708"/>
    <lineage>
        <taxon>Eukaryota</taxon>
        <taxon>Viridiplantae</taxon>
        <taxon>Streptophyta</taxon>
        <taxon>Embryophyta</taxon>
        <taxon>Tracheophyta</taxon>
        <taxon>Spermatophyta</taxon>
        <taxon>Magnoliopsida</taxon>
        <taxon>Liliopsida</taxon>
        <taxon>Poales</taxon>
        <taxon>Poaceae</taxon>
        <taxon>PACMAD clade</taxon>
        <taxon>Arundinoideae</taxon>
        <taxon>Arundineae</taxon>
        <taxon>Arundo</taxon>
    </lineage>
</organism>
<sequence length="110" mass="11750">MFTSPSPIALDGATCCISKLLPQQNTCAFSNTPQTWKPPAPMDWKRTFLGASPTTPLTVSSPQQNTVLFRANKPQLNTEPAEMADTASVTCVAVILYPQQSITDVPASAP</sequence>
<evidence type="ECO:0000313" key="1">
    <source>
        <dbReference type="EMBL" id="JAD31141.1"/>
    </source>
</evidence>
<reference evidence="1" key="1">
    <citation type="submission" date="2014-09" db="EMBL/GenBank/DDBJ databases">
        <authorList>
            <person name="Magalhaes I.L.F."/>
            <person name="Oliveira U."/>
            <person name="Santos F.R."/>
            <person name="Vidigal T.H.D.A."/>
            <person name="Brescovit A.D."/>
            <person name="Santos A.J."/>
        </authorList>
    </citation>
    <scope>NUCLEOTIDE SEQUENCE</scope>
    <source>
        <tissue evidence="1">Shoot tissue taken approximately 20 cm above the soil surface</tissue>
    </source>
</reference>
<name>A0A0A8YX60_ARUDO</name>